<organism evidence="1 2">
    <name type="scientific">Megalurothrips usitatus</name>
    <name type="common">bean blossom thrips</name>
    <dbReference type="NCBI Taxonomy" id="439358"/>
    <lineage>
        <taxon>Eukaryota</taxon>
        <taxon>Metazoa</taxon>
        <taxon>Ecdysozoa</taxon>
        <taxon>Arthropoda</taxon>
        <taxon>Hexapoda</taxon>
        <taxon>Insecta</taxon>
        <taxon>Pterygota</taxon>
        <taxon>Neoptera</taxon>
        <taxon>Paraneoptera</taxon>
        <taxon>Thysanoptera</taxon>
        <taxon>Terebrantia</taxon>
        <taxon>Thripoidea</taxon>
        <taxon>Thripidae</taxon>
        <taxon>Megalurothrips</taxon>
    </lineage>
</organism>
<proteinExistence type="predicted"/>
<dbReference type="AlphaFoldDB" id="A0AAV7XSC7"/>
<protein>
    <submittedName>
        <fullName evidence="1">Uncharacterized protein</fullName>
    </submittedName>
</protein>
<comment type="caution">
    <text evidence="1">The sequence shown here is derived from an EMBL/GenBank/DDBJ whole genome shotgun (WGS) entry which is preliminary data.</text>
</comment>
<name>A0AAV7XSC7_9NEOP</name>
<dbReference type="EMBL" id="JAPTSV010000003">
    <property type="protein sequence ID" value="KAJ1529308.1"/>
    <property type="molecule type" value="Genomic_DNA"/>
</dbReference>
<gene>
    <name evidence="1" type="ORF">ONE63_006102</name>
</gene>
<keyword evidence="2" id="KW-1185">Reference proteome</keyword>
<reference evidence="1" key="1">
    <citation type="submission" date="2022-12" db="EMBL/GenBank/DDBJ databases">
        <title>Chromosome-level genome assembly of the bean flower thrips Megalurothrips usitatus.</title>
        <authorList>
            <person name="Ma L."/>
            <person name="Liu Q."/>
            <person name="Li H."/>
            <person name="Cai W."/>
        </authorList>
    </citation>
    <scope>NUCLEOTIDE SEQUENCE</scope>
    <source>
        <strain evidence="1">Cailab_2022a</strain>
    </source>
</reference>
<evidence type="ECO:0000313" key="2">
    <source>
        <dbReference type="Proteomes" id="UP001075354"/>
    </source>
</evidence>
<sequence>MGTEDNPVVCVEEETTLEEEAYNARLDLSHVRSICPSLCANLLQRTIKNEIVISQTFKVDFENDEPNKPAFDSEQLMENLGLRRKIGFSSRKTKALENQVNQISAALDIISKNKQLTAAT</sequence>
<accession>A0AAV7XSC7</accession>
<evidence type="ECO:0000313" key="1">
    <source>
        <dbReference type="EMBL" id="KAJ1529308.1"/>
    </source>
</evidence>
<dbReference type="Proteomes" id="UP001075354">
    <property type="component" value="Chromosome 3"/>
</dbReference>